<dbReference type="KEGG" id="cvn:111129232"/>
<feature type="chain" id="PRO_5034164936" evidence="1">
    <location>
        <begin position="22"/>
        <end position="129"/>
    </location>
</feature>
<proteinExistence type="predicted"/>
<reference evidence="3" key="1">
    <citation type="submission" date="2025-08" db="UniProtKB">
        <authorList>
            <consortium name="RefSeq"/>
        </authorList>
    </citation>
    <scope>IDENTIFICATION</scope>
    <source>
        <tissue evidence="3">Whole sample</tissue>
    </source>
</reference>
<evidence type="ECO:0000313" key="2">
    <source>
        <dbReference type="Proteomes" id="UP000694844"/>
    </source>
</evidence>
<keyword evidence="2" id="KW-1185">Reference proteome</keyword>
<dbReference type="AlphaFoldDB" id="A0A8B8DUK1"/>
<evidence type="ECO:0000256" key="1">
    <source>
        <dbReference type="SAM" id="SignalP"/>
    </source>
</evidence>
<feature type="signal peptide" evidence="1">
    <location>
        <begin position="1"/>
        <end position="21"/>
    </location>
</feature>
<name>A0A8B8DUK1_CRAVI</name>
<dbReference type="GeneID" id="111129232"/>
<evidence type="ECO:0000313" key="3">
    <source>
        <dbReference type="RefSeq" id="XP_022331194.1"/>
    </source>
</evidence>
<dbReference type="RefSeq" id="XP_022331194.1">
    <property type="nucleotide sequence ID" value="XM_022475486.1"/>
</dbReference>
<dbReference type="Proteomes" id="UP000694844">
    <property type="component" value="Chromosome 4"/>
</dbReference>
<protein>
    <submittedName>
        <fullName evidence="3">Uncharacterized protein LOC111129232</fullName>
    </submittedName>
</protein>
<keyword evidence="1" id="KW-0732">Signal</keyword>
<dbReference type="OrthoDB" id="9998510at2759"/>
<gene>
    <name evidence="3" type="primary">LOC111129232</name>
</gene>
<sequence>MDPKLVLKTCVFCVLFVMTLGISYEEIAQAACTGIGASPGFYSAVRRWCDSTGESCETICRNAACSMRKIYGNQGSTAGTCIETLHLYPKRNTLKNGEAGKATIAILRFGQNSCRTERGCGPNFCCCRA</sequence>
<accession>A0A8B8DUK1</accession>
<organism evidence="2 3">
    <name type="scientific">Crassostrea virginica</name>
    <name type="common">Eastern oyster</name>
    <dbReference type="NCBI Taxonomy" id="6565"/>
    <lineage>
        <taxon>Eukaryota</taxon>
        <taxon>Metazoa</taxon>
        <taxon>Spiralia</taxon>
        <taxon>Lophotrochozoa</taxon>
        <taxon>Mollusca</taxon>
        <taxon>Bivalvia</taxon>
        <taxon>Autobranchia</taxon>
        <taxon>Pteriomorphia</taxon>
        <taxon>Ostreida</taxon>
        <taxon>Ostreoidea</taxon>
        <taxon>Ostreidae</taxon>
        <taxon>Crassostrea</taxon>
    </lineage>
</organism>